<evidence type="ECO:0000256" key="1">
    <source>
        <dbReference type="SAM" id="Phobius"/>
    </source>
</evidence>
<keyword evidence="4" id="KW-1185">Reference proteome</keyword>
<dbReference type="Pfam" id="PF13349">
    <property type="entry name" value="DUF4097"/>
    <property type="match status" value="1"/>
</dbReference>
<sequence length="264" mass="27197">MTTVQSSPGDKATPAPARRRAWLIVGGIATGVVMLLAVAAAGGKIWSALTPERSEGDAAVYAAPVSGVQIDVEVGQVNLNASTGPDLEVSRETTWQGTEPETPEQWRADGTFEARADCGSGGWLRDRPESCAVDYEIALPPGAAAEVRTSFGNVSATGLDGVVDLRTGMGDIDARGLRSTDTTVETSAGGIGLSFAEVLSDIEAGSDVGSIVVTVPADGMTYHVDADTGIGDSAIDIDTVPAAEADYTITVETRIGDLRIQYAP</sequence>
<dbReference type="EMBL" id="STGY01000061">
    <property type="protein sequence ID" value="THV39821.1"/>
    <property type="molecule type" value="Genomic_DNA"/>
</dbReference>
<dbReference type="OrthoDB" id="5187846at2"/>
<protein>
    <submittedName>
        <fullName evidence="3">DUF4097 domain-containing protein</fullName>
    </submittedName>
</protein>
<comment type="caution">
    <text evidence="3">The sequence shown here is derived from an EMBL/GenBank/DDBJ whole genome shotgun (WGS) entry which is preliminary data.</text>
</comment>
<proteinExistence type="predicted"/>
<keyword evidence="1" id="KW-1133">Transmembrane helix</keyword>
<organism evidence="3 4">
    <name type="scientific">Glycomyces buryatensis</name>
    <dbReference type="NCBI Taxonomy" id="2570927"/>
    <lineage>
        <taxon>Bacteria</taxon>
        <taxon>Bacillati</taxon>
        <taxon>Actinomycetota</taxon>
        <taxon>Actinomycetes</taxon>
        <taxon>Glycomycetales</taxon>
        <taxon>Glycomycetaceae</taxon>
        <taxon>Glycomyces</taxon>
    </lineage>
</organism>
<evidence type="ECO:0000259" key="2">
    <source>
        <dbReference type="Pfam" id="PF13349"/>
    </source>
</evidence>
<evidence type="ECO:0000313" key="3">
    <source>
        <dbReference type="EMBL" id="THV39821.1"/>
    </source>
</evidence>
<keyword evidence="1" id="KW-0472">Membrane</keyword>
<feature type="transmembrane region" description="Helical" evidence="1">
    <location>
        <begin position="21"/>
        <end position="43"/>
    </location>
</feature>
<reference evidence="4" key="1">
    <citation type="submission" date="2019-04" db="EMBL/GenBank/DDBJ databases">
        <title>Nocardioides xinjiangensis sp. nov.</title>
        <authorList>
            <person name="Liu S."/>
        </authorList>
    </citation>
    <scope>NUCLEOTIDE SEQUENCE [LARGE SCALE GENOMIC DNA]</scope>
    <source>
        <strain evidence="4">18</strain>
    </source>
</reference>
<gene>
    <name evidence="3" type="ORF">FAB82_16560</name>
</gene>
<evidence type="ECO:0000313" key="4">
    <source>
        <dbReference type="Proteomes" id="UP000308760"/>
    </source>
</evidence>
<reference evidence="3 4" key="2">
    <citation type="submission" date="2019-05" db="EMBL/GenBank/DDBJ databases">
        <title>Glycomyces buryatensis sp. nov.</title>
        <authorList>
            <person name="Nikitina E."/>
        </authorList>
    </citation>
    <scope>NUCLEOTIDE SEQUENCE [LARGE SCALE GENOMIC DNA]</scope>
    <source>
        <strain evidence="3 4">18</strain>
    </source>
</reference>
<name>A0A4S8Q8T8_9ACTN</name>
<dbReference type="Proteomes" id="UP000308760">
    <property type="component" value="Unassembled WGS sequence"/>
</dbReference>
<dbReference type="InterPro" id="IPR025164">
    <property type="entry name" value="Toastrack_DUF4097"/>
</dbReference>
<feature type="domain" description="DUF4097" evidence="2">
    <location>
        <begin position="93"/>
        <end position="260"/>
    </location>
</feature>
<accession>A0A4S8Q8T8</accession>
<dbReference type="AlphaFoldDB" id="A0A4S8Q8T8"/>
<dbReference type="RefSeq" id="WP_136535650.1">
    <property type="nucleotide sequence ID" value="NZ_STGY01000061.1"/>
</dbReference>
<keyword evidence="1" id="KW-0812">Transmembrane</keyword>